<evidence type="ECO:0000313" key="8">
    <source>
        <dbReference type="EMBL" id="PWN29839.1"/>
    </source>
</evidence>
<proteinExistence type="inferred from homology"/>
<feature type="transmembrane region" description="Helical" evidence="6">
    <location>
        <begin position="42"/>
        <end position="63"/>
    </location>
</feature>
<dbReference type="EMBL" id="KZ819663">
    <property type="protein sequence ID" value="PWN29839.1"/>
    <property type="molecule type" value="Genomic_DNA"/>
</dbReference>
<dbReference type="Pfam" id="PF06624">
    <property type="entry name" value="RAMP4"/>
    <property type="match status" value="1"/>
</dbReference>
<dbReference type="Proteomes" id="UP000245884">
    <property type="component" value="Unassembled WGS sequence"/>
</dbReference>
<dbReference type="AlphaFoldDB" id="A0A316UX21"/>
<accession>A0A316UX21</accession>
<dbReference type="RefSeq" id="XP_025364451.1">
    <property type="nucleotide sequence ID" value="XM_025505571.1"/>
</dbReference>
<comment type="function">
    <text evidence="6">Interacts with target proteins during translocation into the lumen of the endoplasmic reticulum. Protects unfolded target proteins against degradation and facilitate correct glycosylation.</text>
</comment>
<evidence type="ECO:0000256" key="2">
    <source>
        <dbReference type="ARBA" id="ARBA00022692"/>
    </source>
</evidence>
<organism evidence="8 9">
    <name type="scientific">Jaminaea rosea</name>
    <dbReference type="NCBI Taxonomy" id="1569628"/>
    <lineage>
        <taxon>Eukaryota</taxon>
        <taxon>Fungi</taxon>
        <taxon>Dikarya</taxon>
        <taxon>Basidiomycota</taxon>
        <taxon>Ustilaginomycotina</taxon>
        <taxon>Exobasidiomycetes</taxon>
        <taxon>Microstromatales</taxon>
        <taxon>Microstromatales incertae sedis</taxon>
        <taxon>Jaminaea</taxon>
    </lineage>
</organism>
<evidence type="ECO:0000256" key="7">
    <source>
        <dbReference type="SAM" id="MobiDB-lite"/>
    </source>
</evidence>
<evidence type="ECO:0000256" key="3">
    <source>
        <dbReference type="ARBA" id="ARBA00022824"/>
    </source>
</evidence>
<keyword evidence="2 6" id="KW-0812">Transmembrane</keyword>
<keyword evidence="5 6" id="KW-0472">Membrane</keyword>
<keyword evidence="4 6" id="KW-1133">Transmembrane helix</keyword>
<feature type="region of interest" description="Disordered" evidence="7">
    <location>
        <begin position="1"/>
        <end position="37"/>
    </location>
</feature>
<comment type="subcellular location">
    <subcellularLocation>
        <location evidence="6">Membrane</location>
        <topology evidence="6">Single-pass membrane protein</topology>
    </subcellularLocation>
    <subcellularLocation>
        <location evidence="6">Endoplasmic reticulum membrane</location>
        <topology evidence="6">Single-pass membrane protein</topology>
    </subcellularLocation>
</comment>
<keyword evidence="3 6" id="KW-0256">Endoplasmic reticulum</keyword>
<comment type="similarity">
    <text evidence="1 6">Belongs to the RAMP4 family.</text>
</comment>
<dbReference type="GeneID" id="37027394"/>
<protein>
    <recommendedName>
        <fullName evidence="6">Stress-associated endoplasmic reticulum protein</fullName>
    </recommendedName>
</protein>
<sequence length="67" mass="7276">MSSAGGKIRAKNARNAEAHRRGQTKPRPAYAERAMTSKKPAVPAWAVGMVCFVVIGGVFFELARLFL</sequence>
<evidence type="ECO:0000256" key="4">
    <source>
        <dbReference type="ARBA" id="ARBA00022989"/>
    </source>
</evidence>
<evidence type="ECO:0000256" key="1">
    <source>
        <dbReference type="ARBA" id="ARBA00005500"/>
    </source>
</evidence>
<dbReference type="OrthoDB" id="16679at2759"/>
<evidence type="ECO:0000256" key="5">
    <source>
        <dbReference type="ARBA" id="ARBA00023136"/>
    </source>
</evidence>
<keyword evidence="9" id="KW-1185">Reference proteome</keyword>
<dbReference type="GO" id="GO:0005789">
    <property type="term" value="C:endoplasmic reticulum membrane"/>
    <property type="evidence" value="ECO:0007669"/>
    <property type="project" value="UniProtKB-SubCell"/>
</dbReference>
<name>A0A316UX21_9BASI</name>
<gene>
    <name evidence="8" type="ORF">BDZ90DRAFT_230677</name>
</gene>
<dbReference type="InterPro" id="IPR010580">
    <property type="entry name" value="ER_stress-assoc"/>
</dbReference>
<evidence type="ECO:0000256" key="6">
    <source>
        <dbReference type="RuleBase" id="RU364120"/>
    </source>
</evidence>
<reference evidence="8 9" key="1">
    <citation type="journal article" date="2018" name="Mol. Biol. Evol.">
        <title>Broad Genomic Sampling Reveals a Smut Pathogenic Ancestry of the Fungal Clade Ustilaginomycotina.</title>
        <authorList>
            <person name="Kijpornyongpan T."/>
            <person name="Mondo S.J."/>
            <person name="Barry K."/>
            <person name="Sandor L."/>
            <person name="Lee J."/>
            <person name="Lipzen A."/>
            <person name="Pangilinan J."/>
            <person name="LaButti K."/>
            <person name="Hainaut M."/>
            <person name="Henrissat B."/>
            <person name="Grigoriev I.V."/>
            <person name="Spatafora J.W."/>
            <person name="Aime M.C."/>
        </authorList>
    </citation>
    <scope>NUCLEOTIDE SEQUENCE [LARGE SCALE GENOMIC DNA]</scope>
    <source>
        <strain evidence="8 9">MCA 5214</strain>
    </source>
</reference>
<evidence type="ECO:0000313" key="9">
    <source>
        <dbReference type="Proteomes" id="UP000245884"/>
    </source>
</evidence>